<dbReference type="GO" id="GO:0003677">
    <property type="term" value="F:DNA binding"/>
    <property type="evidence" value="ECO:0007669"/>
    <property type="project" value="UniProtKB-UniRule"/>
</dbReference>
<protein>
    <recommendedName>
        <fullName evidence="11 12">Replicative DNA helicase</fullName>
        <ecNumber evidence="11 12">5.6.2.3</ecNumber>
    </recommendedName>
</protein>
<evidence type="ECO:0000256" key="7">
    <source>
        <dbReference type="ARBA" id="ARBA00022840"/>
    </source>
</evidence>
<comment type="function">
    <text evidence="12">The main replicative DNA helicase, it participates in initiation and elongation during chromosome replication. Travels ahead of the DNA replisome, separating dsDNA into templates for DNA synthesis. A processive ATP-dependent 5'-3' DNA helicase it has DNA-dependent ATPase activity.</text>
</comment>
<dbReference type="Gene3D" id="3.40.50.300">
    <property type="entry name" value="P-loop containing nucleotide triphosphate hydrolases"/>
    <property type="match status" value="1"/>
</dbReference>
<keyword evidence="6 12" id="KW-0347">Helicase</keyword>
<evidence type="ECO:0000256" key="9">
    <source>
        <dbReference type="ARBA" id="ARBA00023235"/>
    </source>
</evidence>
<evidence type="ECO:0000256" key="8">
    <source>
        <dbReference type="ARBA" id="ARBA00023125"/>
    </source>
</evidence>
<evidence type="ECO:0000256" key="2">
    <source>
        <dbReference type="ARBA" id="ARBA00022515"/>
    </source>
</evidence>
<dbReference type="Gene3D" id="1.10.860.10">
    <property type="entry name" value="DNAb Helicase, Chain A"/>
    <property type="match status" value="1"/>
</dbReference>
<dbReference type="GO" id="GO:0043139">
    <property type="term" value="F:5'-3' DNA helicase activity"/>
    <property type="evidence" value="ECO:0007669"/>
    <property type="project" value="UniProtKB-EC"/>
</dbReference>
<dbReference type="GO" id="GO:0016787">
    <property type="term" value="F:hydrolase activity"/>
    <property type="evidence" value="ECO:0007669"/>
    <property type="project" value="UniProtKB-KW"/>
</dbReference>
<dbReference type="InterPro" id="IPR016136">
    <property type="entry name" value="DNA_helicase_N/primase_C"/>
</dbReference>
<evidence type="ECO:0000256" key="1">
    <source>
        <dbReference type="ARBA" id="ARBA00008428"/>
    </source>
</evidence>
<dbReference type="EMBL" id="CADILG010000010">
    <property type="protein sequence ID" value="CAB3855336.1"/>
    <property type="molecule type" value="Genomic_DNA"/>
</dbReference>
<dbReference type="InterPro" id="IPR007692">
    <property type="entry name" value="DNA_helicase_DnaB"/>
</dbReference>
<dbReference type="InterPro" id="IPR007694">
    <property type="entry name" value="DNA_helicase_DnaB-like_C"/>
</dbReference>
<dbReference type="GO" id="GO:0005829">
    <property type="term" value="C:cytosol"/>
    <property type="evidence" value="ECO:0007669"/>
    <property type="project" value="TreeGrafter"/>
</dbReference>
<evidence type="ECO:0000313" key="15">
    <source>
        <dbReference type="Proteomes" id="UP000494117"/>
    </source>
</evidence>
<evidence type="ECO:0000313" key="14">
    <source>
        <dbReference type="EMBL" id="CAB3855336.1"/>
    </source>
</evidence>
<keyword evidence="7 12" id="KW-0067">ATP-binding</keyword>
<dbReference type="GO" id="GO:0005524">
    <property type="term" value="F:ATP binding"/>
    <property type="evidence" value="ECO:0007669"/>
    <property type="project" value="UniProtKB-UniRule"/>
</dbReference>
<dbReference type="GO" id="GO:0006269">
    <property type="term" value="P:DNA replication, synthesis of primer"/>
    <property type="evidence" value="ECO:0007669"/>
    <property type="project" value="UniProtKB-UniRule"/>
</dbReference>
<dbReference type="AlphaFoldDB" id="A0A6S7CP76"/>
<keyword evidence="2 12" id="KW-0639">Primosome</keyword>
<evidence type="ECO:0000256" key="3">
    <source>
        <dbReference type="ARBA" id="ARBA00022705"/>
    </source>
</evidence>
<dbReference type="InterPro" id="IPR007693">
    <property type="entry name" value="DNA_helicase_DnaB-like_N"/>
</dbReference>
<dbReference type="NCBIfam" id="TIGR00665">
    <property type="entry name" value="DnaB"/>
    <property type="match status" value="1"/>
</dbReference>
<dbReference type="PROSITE" id="PS51199">
    <property type="entry name" value="SF4_HELICASE"/>
    <property type="match status" value="1"/>
</dbReference>
<evidence type="ECO:0000259" key="13">
    <source>
        <dbReference type="PROSITE" id="PS51199"/>
    </source>
</evidence>
<keyword evidence="4 12" id="KW-0547">Nucleotide-binding</keyword>
<sequence length="462" mass="50232">MNAVVRGQPPHNLDAEQAILGGLMQDNGAIDRLGDLGAQQFYHHAHRLVYEAISSLVMRCRPADVVTVHDFLSASGRAEAVGGAVYLTELVAATPSVANIGRYADIVRECALLRELAGTADRVHELVADRQMPAAELLDVAQAEFGKLAMGTVKNEPISISESMTSFLDDLDGRVHGSVSHPGIPTGIQALDDLLNGGPCRGDLIVIGARPGMGKSALAGTIGCNNAESGHSVMFWSGEMPTRQVTGRAVANWGRVSAKKISAVRPELSSDDWTRLTRAAQIAGEAKFFVDDEAGLTLQALTVKARAVHRKHGLDVLFVDYIQLMEGSEEKRHLQIEAITKGLKRLAKQLDIVVYALSQFSRDIEKRSNKRPMLSDLRDGGSIEQDADIVIAPYREEQDNPDTDRKGYAELYVPKHRNGSIGMVPAAYRGDYLRFENYSGPAMARSTTAQRARKSFEDAEAF</sequence>
<keyword evidence="15" id="KW-1185">Reference proteome</keyword>
<gene>
    <name evidence="14" type="primary">dnaB_1</name>
    <name evidence="14" type="ORF">LMG26858_01933</name>
</gene>
<evidence type="ECO:0000256" key="6">
    <source>
        <dbReference type="ARBA" id="ARBA00022806"/>
    </source>
</evidence>
<reference evidence="14 15" key="1">
    <citation type="submission" date="2020-04" db="EMBL/GenBank/DDBJ databases">
        <authorList>
            <person name="De Canck E."/>
        </authorList>
    </citation>
    <scope>NUCLEOTIDE SEQUENCE [LARGE SCALE GENOMIC DNA]</scope>
    <source>
        <strain evidence="14 15">LMG 26858</strain>
    </source>
</reference>
<dbReference type="Proteomes" id="UP000494117">
    <property type="component" value="Unassembled WGS sequence"/>
</dbReference>
<dbReference type="InterPro" id="IPR027417">
    <property type="entry name" value="P-loop_NTPase"/>
</dbReference>
<dbReference type="InterPro" id="IPR036185">
    <property type="entry name" value="DNA_heli_DnaB-like_N_sf"/>
</dbReference>
<dbReference type="PANTHER" id="PTHR30153:SF2">
    <property type="entry name" value="REPLICATIVE DNA HELICASE"/>
    <property type="match status" value="1"/>
</dbReference>
<dbReference type="PRINTS" id="PR01874">
    <property type="entry name" value="DNAREPAIRADA"/>
</dbReference>
<evidence type="ECO:0000256" key="5">
    <source>
        <dbReference type="ARBA" id="ARBA00022801"/>
    </source>
</evidence>
<comment type="catalytic activity">
    <reaction evidence="10 12">
        <text>ATP + H2O = ADP + phosphate + H(+)</text>
        <dbReference type="Rhea" id="RHEA:13065"/>
        <dbReference type="ChEBI" id="CHEBI:15377"/>
        <dbReference type="ChEBI" id="CHEBI:15378"/>
        <dbReference type="ChEBI" id="CHEBI:30616"/>
        <dbReference type="ChEBI" id="CHEBI:43474"/>
        <dbReference type="ChEBI" id="CHEBI:456216"/>
        <dbReference type="EC" id="5.6.2.3"/>
    </reaction>
</comment>
<dbReference type="GO" id="GO:1990077">
    <property type="term" value="C:primosome complex"/>
    <property type="evidence" value="ECO:0007669"/>
    <property type="project" value="UniProtKB-UniRule"/>
</dbReference>
<dbReference type="Pfam" id="PF03796">
    <property type="entry name" value="DnaB_C"/>
    <property type="match status" value="1"/>
</dbReference>
<keyword evidence="3 12" id="KW-0235">DNA replication</keyword>
<evidence type="ECO:0000256" key="12">
    <source>
        <dbReference type="RuleBase" id="RU362085"/>
    </source>
</evidence>
<dbReference type="RefSeq" id="WP_175206831.1">
    <property type="nucleotide sequence ID" value="NZ_CADILG010000010.1"/>
</dbReference>
<organism evidence="14 15">
    <name type="scientific">Achromobacter anxifer</name>
    <dbReference type="NCBI Taxonomy" id="1287737"/>
    <lineage>
        <taxon>Bacteria</taxon>
        <taxon>Pseudomonadati</taxon>
        <taxon>Pseudomonadota</taxon>
        <taxon>Betaproteobacteria</taxon>
        <taxon>Burkholderiales</taxon>
        <taxon>Alcaligenaceae</taxon>
        <taxon>Achromobacter</taxon>
    </lineage>
</organism>
<proteinExistence type="inferred from homology"/>
<name>A0A6S7CP76_9BURK</name>
<dbReference type="CDD" id="cd00984">
    <property type="entry name" value="DnaB_C"/>
    <property type="match status" value="1"/>
</dbReference>
<evidence type="ECO:0000256" key="11">
    <source>
        <dbReference type="NCBIfam" id="TIGR00665"/>
    </source>
</evidence>
<dbReference type="SUPFAM" id="SSF48024">
    <property type="entry name" value="N-terminal domain of DnaB helicase"/>
    <property type="match status" value="1"/>
</dbReference>
<dbReference type="PANTHER" id="PTHR30153">
    <property type="entry name" value="REPLICATIVE DNA HELICASE DNAB"/>
    <property type="match status" value="1"/>
</dbReference>
<evidence type="ECO:0000256" key="4">
    <source>
        <dbReference type="ARBA" id="ARBA00022741"/>
    </source>
</evidence>
<dbReference type="Pfam" id="PF00772">
    <property type="entry name" value="DnaB"/>
    <property type="match status" value="1"/>
</dbReference>
<keyword evidence="9" id="KW-0413">Isomerase</keyword>
<accession>A0A6S7CP76</accession>
<feature type="domain" description="SF4 helicase" evidence="13">
    <location>
        <begin position="177"/>
        <end position="442"/>
    </location>
</feature>
<dbReference type="SUPFAM" id="SSF52540">
    <property type="entry name" value="P-loop containing nucleoside triphosphate hydrolases"/>
    <property type="match status" value="1"/>
</dbReference>
<dbReference type="EC" id="5.6.2.3" evidence="11 12"/>
<keyword evidence="5 12" id="KW-0378">Hydrolase</keyword>
<keyword evidence="8 12" id="KW-0238">DNA-binding</keyword>
<evidence type="ECO:0000256" key="10">
    <source>
        <dbReference type="ARBA" id="ARBA00048954"/>
    </source>
</evidence>
<comment type="similarity">
    <text evidence="1 12">Belongs to the helicase family. DnaB subfamily.</text>
</comment>